<dbReference type="eggNOG" id="COG1479">
    <property type="taxonomic scope" value="Bacteria"/>
</dbReference>
<accession>A0A017SZE5</accession>
<dbReference type="EMBL" id="ASRX01000066">
    <property type="protein sequence ID" value="EYF02117.1"/>
    <property type="molecule type" value="Genomic_DNA"/>
</dbReference>
<dbReference type="PANTHER" id="PTHR37292">
    <property type="entry name" value="VNG6097C"/>
    <property type="match status" value="1"/>
</dbReference>
<dbReference type="OrthoDB" id="9798761at2"/>
<dbReference type="Pfam" id="PF03235">
    <property type="entry name" value="GmrSD_N"/>
    <property type="match status" value="1"/>
</dbReference>
<protein>
    <recommendedName>
        <fullName evidence="1">GmrSD restriction endonucleases N-terminal domain-containing protein</fullName>
    </recommendedName>
</protein>
<keyword evidence="3" id="KW-1185">Reference proteome</keyword>
<dbReference type="PANTHER" id="PTHR37292:SF2">
    <property type="entry name" value="DUF262 DOMAIN-CONTAINING PROTEIN"/>
    <property type="match status" value="1"/>
</dbReference>
<evidence type="ECO:0000259" key="1">
    <source>
        <dbReference type="Pfam" id="PF03235"/>
    </source>
</evidence>
<dbReference type="RefSeq" id="WP_044248106.1">
    <property type="nucleotide sequence ID" value="NZ_ASRX01000066.1"/>
</dbReference>
<sequence length="537" mass="60020">MPGALPSSNPAELETKTFSVTSLLDGIRKGRFRIPRFQRGFRWDDEDRRQLLDSLQLGYPVGTLLLARGEAPADSVMLGSATFQVPATNDALWVVDGQQRLSALAMSLLEEHLGTYRPIFFDLEQNKFVLGVRRRAPPPHWLPTHVLASSSSLNRWLRDAGVPDALSDRADDIAQRIREYIIPAYVVPYDGHDDSVLKRIFERTNRRGRALESHEVFEALHTGVGGEKGPIDRVRKDLAQLGFGLIEKVDVERSALAVLGGDPGKSLHEQAPGAPEEISALFERVSSSLGLTIEFLAEDAGVPHVELLPYSGALFTLARFFSRHPRPHPRNRDLLSRWFWRGTLNEDHRTNYTVDRRRWRAIDDDEHRSVQRLLSLLPAVAEKDLATELLKPYRRSTARANTELLAMYSLGPRLLTGEDRGQQVSIAALVGSKGLSPCQLVEPLSTEGRTSALLLLHPSVSPDALKAEPPSPELLKTHGIDMIAFQALLEGNIAEFIERRSEALARHLRTFLRERTALHAPDKDRAPIDAYFEDESA</sequence>
<reference evidence="2 3" key="1">
    <citation type="submission" date="2013-05" db="EMBL/GenBank/DDBJ databases">
        <title>Genome assembly of Chondromyces apiculatus DSM 436.</title>
        <authorList>
            <person name="Sharma G."/>
            <person name="Khatri I."/>
            <person name="Kaur C."/>
            <person name="Mayilraj S."/>
            <person name="Subramanian S."/>
        </authorList>
    </citation>
    <scope>NUCLEOTIDE SEQUENCE [LARGE SCALE GENOMIC DNA]</scope>
    <source>
        <strain evidence="2 3">DSM 436</strain>
    </source>
</reference>
<evidence type="ECO:0000313" key="2">
    <source>
        <dbReference type="EMBL" id="EYF02117.1"/>
    </source>
</evidence>
<proteinExistence type="predicted"/>
<comment type="caution">
    <text evidence="2">The sequence shown here is derived from an EMBL/GenBank/DDBJ whole genome shotgun (WGS) entry which is preliminary data.</text>
</comment>
<evidence type="ECO:0000313" key="3">
    <source>
        <dbReference type="Proteomes" id="UP000019678"/>
    </source>
</evidence>
<gene>
    <name evidence="2" type="ORF">CAP_7457</name>
</gene>
<dbReference type="AlphaFoldDB" id="A0A017SZE5"/>
<organism evidence="2 3">
    <name type="scientific">Chondromyces apiculatus DSM 436</name>
    <dbReference type="NCBI Taxonomy" id="1192034"/>
    <lineage>
        <taxon>Bacteria</taxon>
        <taxon>Pseudomonadati</taxon>
        <taxon>Myxococcota</taxon>
        <taxon>Polyangia</taxon>
        <taxon>Polyangiales</taxon>
        <taxon>Polyangiaceae</taxon>
        <taxon>Chondromyces</taxon>
    </lineage>
</organism>
<dbReference type="Proteomes" id="UP000019678">
    <property type="component" value="Unassembled WGS sequence"/>
</dbReference>
<feature type="domain" description="GmrSD restriction endonucleases N-terminal" evidence="1">
    <location>
        <begin position="21"/>
        <end position="221"/>
    </location>
</feature>
<name>A0A017SZE5_9BACT</name>
<dbReference type="InterPro" id="IPR004919">
    <property type="entry name" value="GmrSD_N"/>
</dbReference>
<dbReference type="STRING" id="1192034.CAP_7457"/>